<protein>
    <submittedName>
        <fullName evidence="1">Uncharacterized protein</fullName>
    </submittedName>
</protein>
<dbReference type="Proteomes" id="UP000011769">
    <property type="component" value="Unassembled WGS sequence"/>
</dbReference>
<name>A0ABN0ITC5_9STRE</name>
<gene>
    <name evidence="1" type="ORF">SPJ1_0001</name>
</gene>
<proteinExistence type="predicted"/>
<accession>A0ABN0ITC5</accession>
<sequence>MVFQLSVYQPVQVTNLVELQQLDSYERTLLQHDRLVSLLGNTYQNRIHVLLLMPD</sequence>
<keyword evidence="2" id="KW-1185">Reference proteome</keyword>
<organism evidence="1 2">
    <name type="scientific">Streptococcus parauberis KRS-02083</name>
    <dbReference type="NCBI Taxonomy" id="1207545"/>
    <lineage>
        <taxon>Bacteria</taxon>
        <taxon>Bacillati</taxon>
        <taxon>Bacillota</taxon>
        <taxon>Bacilli</taxon>
        <taxon>Lactobacillales</taxon>
        <taxon>Streptococcaceae</taxon>
        <taxon>Streptococcus</taxon>
    </lineage>
</organism>
<dbReference type="EMBL" id="ALYM01000001">
    <property type="protein sequence ID" value="EMG26039.1"/>
    <property type="molecule type" value="Genomic_DNA"/>
</dbReference>
<reference evidence="1 2" key="1">
    <citation type="journal article" date="2013" name="PLoS ONE">
        <title>Comparative Genomic Characterization of Three Streptococcus parauberis Strains in Fish Pathogen, as Assessed by Wide-Genome Analyses.</title>
        <authorList>
            <person name="Nho S.W."/>
            <person name="Hikima J."/>
            <person name="Park S.B."/>
            <person name="Jang H.B."/>
            <person name="Cha I.S."/>
            <person name="Yasuike M."/>
            <person name="Nakamura Y."/>
            <person name="Fujiwara A."/>
            <person name="Sano M."/>
            <person name="Kanai K."/>
            <person name="Kondo H."/>
            <person name="Hirono I."/>
            <person name="Takeyama H."/>
            <person name="Aoki T."/>
            <person name="Jung T.S."/>
        </authorList>
    </citation>
    <scope>NUCLEOTIDE SEQUENCE [LARGE SCALE GENOMIC DNA]</scope>
    <source>
        <strain evidence="1 2">KRS-02083</strain>
    </source>
</reference>
<evidence type="ECO:0000313" key="1">
    <source>
        <dbReference type="EMBL" id="EMG26039.1"/>
    </source>
</evidence>
<evidence type="ECO:0000313" key="2">
    <source>
        <dbReference type="Proteomes" id="UP000011769"/>
    </source>
</evidence>
<comment type="caution">
    <text evidence="1">The sequence shown here is derived from an EMBL/GenBank/DDBJ whole genome shotgun (WGS) entry which is preliminary data.</text>
</comment>